<keyword evidence="2" id="KW-0547">Nucleotide-binding</keyword>
<evidence type="ECO:0000256" key="3">
    <source>
        <dbReference type="ARBA" id="ARBA00022884"/>
    </source>
</evidence>
<dbReference type="EMBL" id="UOFR01000081">
    <property type="protein sequence ID" value="VAX01037.1"/>
    <property type="molecule type" value="Genomic_DNA"/>
</dbReference>
<dbReference type="PANTHER" id="PTHR42698:SF1">
    <property type="entry name" value="GTPASE ERA, MITOCHONDRIAL"/>
    <property type="match status" value="1"/>
</dbReference>
<evidence type="ECO:0000313" key="7">
    <source>
        <dbReference type="EMBL" id="VAX01037.1"/>
    </source>
</evidence>
<organism evidence="7">
    <name type="scientific">hydrothermal vent metagenome</name>
    <dbReference type="NCBI Taxonomy" id="652676"/>
    <lineage>
        <taxon>unclassified sequences</taxon>
        <taxon>metagenomes</taxon>
        <taxon>ecological metagenomes</taxon>
    </lineage>
</organism>
<dbReference type="NCBIfam" id="TIGR00436">
    <property type="entry name" value="era"/>
    <property type="match status" value="1"/>
</dbReference>
<evidence type="ECO:0000256" key="2">
    <source>
        <dbReference type="ARBA" id="ARBA00022741"/>
    </source>
</evidence>
<dbReference type="PROSITE" id="PS50823">
    <property type="entry name" value="KH_TYPE_2"/>
    <property type="match status" value="1"/>
</dbReference>
<dbReference type="GO" id="GO:0019843">
    <property type="term" value="F:rRNA binding"/>
    <property type="evidence" value="ECO:0007669"/>
    <property type="project" value="TreeGrafter"/>
</dbReference>
<dbReference type="CDD" id="cd04163">
    <property type="entry name" value="Era"/>
    <property type="match status" value="1"/>
</dbReference>
<dbReference type="NCBIfam" id="NF000908">
    <property type="entry name" value="PRK00089.1"/>
    <property type="match status" value="1"/>
</dbReference>
<dbReference type="InterPro" id="IPR015946">
    <property type="entry name" value="KH_dom-like_a/b"/>
</dbReference>
<dbReference type="InterPro" id="IPR009019">
    <property type="entry name" value="KH_sf_prok-type"/>
</dbReference>
<dbReference type="InterPro" id="IPR005225">
    <property type="entry name" value="Small_GTP-bd"/>
</dbReference>
<name>A0A3B1B7F6_9ZZZZ</name>
<dbReference type="InterPro" id="IPR004044">
    <property type="entry name" value="KH_dom_type_2"/>
</dbReference>
<feature type="domain" description="KH type-2" evidence="5">
    <location>
        <begin position="197"/>
        <end position="281"/>
    </location>
</feature>
<dbReference type="FunFam" id="3.30.300.20:FF:000003">
    <property type="entry name" value="GTPase Era"/>
    <property type="match status" value="1"/>
</dbReference>
<reference evidence="7" key="1">
    <citation type="submission" date="2018-06" db="EMBL/GenBank/DDBJ databases">
        <authorList>
            <person name="Zhirakovskaya E."/>
        </authorList>
    </citation>
    <scope>NUCLEOTIDE SEQUENCE</scope>
</reference>
<dbReference type="NCBIfam" id="TIGR00231">
    <property type="entry name" value="small_GTP"/>
    <property type="match status" value="1"/>
</dbReference>
<proteinExistence type="inferred from homology"/>
<comment type="similarity">
    <text evidence="1">Belongs to the TRAFAC class TrmE-Era-EngA-EngB-Septin-like GTPase superfamily. Era GTPase family.</text>
</comment>
<dbReference type="PANTHER" id="PTHR42698">
    <property type="entry name" value="GTPASE ERA"/>
    <property type="match status" value="1"/>
</dbReference>
<dbReference type="Pfam" id="PF07650">
    <property type="entry name" value="KH_2"/>
    <property type="match status" value="1"/>
</dbReference>
<dbReference type="CDD" id="cd22534">
    <property type="entry name" value="KH-II_Era"/>
    <property type="match status" value="1"/>
</dbReference>
<evidence type="ECO:0000256" key="1">
    <source>
        <dbReference type="ARBA" id="ARBA00007921"/>
    </source>
</evidence>
<protein>
    <submittedName>
        <fullName evidence="7">GTP-binding protein Era</fullName>
    </submittedName>
</protein>
<dbReference type="GO" id="GO:0043024">
    <property type="term" value="F:ribosomal small subunit binding"/>
    <property type="evidence" value="ECO:0007669"/>
    <property type="project" value="TreeGrafter"/>
</dbReference>
<dbReference type="PRINTS" id="PR00326">
    <property type="entry name" value="GTP1OBG"/>
</dbReference>
<dbReference type="SUPFAM" id="SSF52540">
    <property type="entry name" value="P-loop containing nucleoside triphosphate hydrolases"/>
    <property type="match status" value="1"/>
</dbReference>
<sequence length="299" mass="34330">MNMHFRCGYIAILGRPNVGKSTLLNHLIGQKLSITSRKPQTTRHQILGIKTTDDAQFVFVDTPGIHKGGKQALHRYLNRAARSIVQDMDLIVFVVEARRWEEQDDIVLSYIKEAKCPVMLVINKIDLIKDKDELLPYLEQVGGKHSFVGVVPVSANKNLQLDTLLDLIKQKLPESEAHYPPDQLTTRSSNFVAAEMIREKLVRLLGDELPYATTVEIEKFEDTKKLLRLHAIIWVERDNQKSIVIGKKGEKIKKIGVQARKDLQNFFEKKVHLETWVKVRKGWADDERALQQLGYIDEF</sequence>
<dbReference type="Pfam" id="PF01926">
    <property type="entry name" value="MMR_HSR1"/>
    <property type="match status" value="1"/>
</dbReference>
<dbReference type="InterPro" id="IPR027417">
    <property type="entry name" value="P-loop_NTPase"/>
</dbReference>
<keyword evidence="3" id="KW-0694">RNA-binding</keyword>
<dbReference type="GO" id="GO:0005829">
    <property type="term" value="C:cytosol"/>
    <property type="evidence" value="ECO:0007669"/>
    <property type="project" value="TreeGrafter"/>
</dbReference>
<dbReference type="InterPro" id="IPR006073">
    <property type="entry name" value="GTP-bd"/>
</dbReference>
<dbReference type="AlphaFoldDB" id="A0A3B1B7F6"/>
<dbReference type="PROSITE" id="PS51713">
    <property type="entry name" value="G_ERA"/>
    <property type="match status" value="1"/>
</dbReference>
<dbReference type="SUPFAM" id="SSF54814">
    <property type="entry name" value="Prokaryotic type KH domain (KH-domain type II)"/>
    <property type="match status" value="1"/>
</dbReference>
<evidence type="ECO:0000259" key="5">
    <source>
        <dbReference type="PROSITE" id="PS50823"/>
    </source>
</evidence>
<dbReference type="Gene3D" id="3.40.50.300">
    <property type="entry name" value="P-loop containing nucleotide triphosphate hydrolases"/>
    <property type="match status" value="1"/>
</dbReference>
<dbReference type="Gene3D" id="3.30.300.20">
    <property type="match status" value="1"/>
</dbReference>
<dbReference type="HAMAP" id="MF_00367">
    <property type="entry name" value="GTPase_Era"/>
    <property type="match status" value="1"/>
</dbReference>
<dbReference type="InterPro" id="IPR005662">
    <property type="entry name" value="GTPase_Era-like"/>
</dbReference>
<keyword evidence="4" id="KW-0342">GTP-binding</keyword>
<dbReference type="GO" id="GO:0000028">
    <property type="term" value="P:ribosomal small subunit assembly"/>
    <property type="evidence" value="ECO:0007669"/>
    <property type="project" value="TreeGrafter"/>
</dbReference>
<gene>
    <name evidence="7" type="ORF">MNBD_GAMMA21-2889</name>
</gene>
<accession>A0A3B1B7F6</accession>
<dbReference type="GO" id="GO:0005525">
    <property type="term" value="F:GTP binding"/>
    <property type="evidence" value="ECO:0007669"/>
    <property type="project" value="UniProtKB-KW"/>
</dbReference>
<dbReference type="InterPro" id="IPR030388">
    <property type="entry name" value="G_ERA_dom"/>
</dbReference>
<feature type="domain" description="Era-type G" evidence="6">
    <location>
        <begin position="6"/>
        <end position="174"/>
    </location>
</feature>
<dbReference type="FunFam" id="3.40.50.300:FF:000094">
    <property type="entry name" value="GTPase Era"/>
    <property type="match status" value="1"/>
</dbReference>
<evidence type="ECO:0000256" key="4">
    <source>
        <dbReference type="ARBA" id="ARBA00023134"/>
    </source>
</evidence>
<evidence type="ECO:0000259" key="6">
    <source>
        <dbReference type="PROSITE" id="PS51713"/>
    </source>
</evidence>